<feature type="compositionally biased region" description="Basic and acidic residues" evidence="1">
    <location>
        <begin position="7"/>
        <end position="16"/>
    </location>
</feature>
<dbReference type="Proteomes" id="UP001150259">
    <property type="component" value="Unassembled WGS sequence"/>
</dbReference>
<protein>
    <submittedName>
        <fullName evidence="2">EcsC family protein</fullName>
    </submittedName>
</protein>
<gene>
    <name evidence="2" type="ORF">OO014_09665</name>
</gene>
<evidence type="ECO:0000313" key="3">
    <source>
        <dbReference type="Proteomes" id="UP001150259"/>
    </source>
</evidence>
<dbReference type="Pfam" id="PF12787">
    <property type="entry name" value="EcsC"/>
    <property type="match status" value="1"/>
</dbReference>
<dbReference type="InterPro" id="IPR024787">
    <property type="entry name" value="EcsC"/>
</dbReference>
<name>A0ABT5GHG0_9MICO</name>
<feature type="region of interest" description="Disordered" evidence="1">
    <location>
        <begin position="1"/>
        <end position="40"/>
    </location>
</feature>
<evidence type="ECO:0000256" key="1">
    <source>
        <dbReference type="SAM" id="MobiDB-lite"/>
    </source>
</evidence>
<sequence length="266" mass="27336">MGIFGWGKDETQEASDRAAGQVQEAARSGNAGSALERARQADEGGLSGAASRFLERLLDVGIDGRGPFESARTVADKALAKAGGDPEEAIRIIQRDHRRLGAAGGFVTGLGGFFTMPVALPANVLEFYLLATRMTAATARIRGYDIDQPQIRSAVLLTLVGADSDDLLKKAGVFAAGGKLTSVALERLPAPALMVLNKAIAFRLLGRLGSGVIAKLGRAVPVVGGVIGGGVDVYMLSRIANQAETEFPRGGAAEVPQVGGGAAGGR</sequence>
<accession>A0ABT5GHG0</accession>
<dbReference type="EMBL" id="JAPFQL010000036">
    <property type="protein sequence ID" value="MDC5697524.1"/>
    <property type="molecule type" value="Genomic_DNA"/>
</dbReference>
<comment type="caution">
    <text evidence="2">The sequence shown here is derived from an EMBL/GenBank/DDBJ whole genome shotgun (WGS) entry which is preliminary data.</text>
</comment>
<organism evidence="2 3">
    <name type="scientific">Intrasporangium calvum</name>
    <dbReference type="NCBI Taxonomy" id="53358"/>
    <lineage>
        <taxon>Bacteria</taxon>
        <taxon>Bacillati</taxon>
        <taxon>Actinomycetota</taxon>
        <taxon>Actinomycetes</taxon>
        <taxon>Micrococcales</taxon>
        <taxon>Intrasporangiaceae</taxon>
        <taxon>Intrasporangium</taxon>
    </lineage>
</organism>
<dbReference type="RefSeq" id="WP_272462101.1">
    <property type="nucleotide sequence ID" value="NZ_JAPFQL010000036.1"/>
</dbReference>
<keyword evidence="3" id="KW-1185">Reference proteome</keyword>
<evidence type="ECO:0000313" key="2">
    <source>
        <dbReference type="EMBL" id="MDC5697524.1"/>
    </source>
</evidence>
<reference evidence="2 3" key="1">
    <citation type="submission" date="2022-11" db="EMBL/GenBank/DDBJ databases">
        <title>Anaerobic phenanthrene biodegradation by a DNRA strain PheN6.</title>
        <authorList>
            <person name="Zhang Z."/>
        </authorList>
    </citation>
    <scope>NUCLEOTIDE SEQUENCE [LARGE SCALE GENOMIC DNA]</scope>
    <source>
        <strain evidence="2 3">PheN6</strain>
    </source>
</reference>
<proteinExistence type="predicted"/>